<evidence type="ECO:0000256" key="3">
    <source>
        <dbReference type="ARBA" id="ARBA00022723"/>
    </source>
</evidence>
<dbReference type="EMBL" id="KV454215">
    <property type="protein sequence ID" value="ODQ56868.1"/>
    <property type="molecule type" value="Genomic_DNA"/>
</dbReference>
<dbReference type="Gene3D" id="3.90.180.10">
    <property type="entry name" value="Medium-chain alcohol dehydrogenases, catalytic domain"/>
    <property type="match status" value="1"/>
</dbReference>
<organism evidence="9 10">
    <name type="scientific">Wickerhamomyces anomalus (strain ATCC 58044 / CBS 1984 / NCYC 433 / NRRL Y-366-8)</name>
    <name type="common">Yeast</name>
    <name type="synonym">Hansenula anomala</name>
    <dbReference type="NCBI Taxonomy" id="683960"/>
    <lineage>
        <taxon>Eukaryota</taxon>
        <taxon>Fungi</taxon>
        <taxon>Dikarya</taxon>
        <taxon>Ascomycota</taxon>
        <taxon>Saccharomycotina</taxon>
        <taxon>Saccharomycetes</taxon>
        <taxon>Phaffomycetales</taxon>
        <taxon>Wickerhamomycetaceae</taxon>
        <taxon>Wickerhamomyces</taxon>
    </lineage>
</organism>
<dbReference type="SUPFAM" id="SSF51735">
    <property type="entry name" value="NAD(P)-binding Rossmann-fold domains"/>
    <property type="match status" value="1"/>
</dbReference>
<dbReference type="Gene3D" id="3.40.50.720">
    <property type="entry name" value="NAD(P)-binding Rossmann-like Domain"/>
    <property type="match status" value="1"/>
</dbReference>
<evidence type="ECO:0000256" key="5">
    <source>
        <dbReference type="ARBA" id="ARBA00023002"/>
    </source>
</evidence>
<evidence type="ECO:0000256" key="6">
    <source>
        <dbReference type="RuleBase" id="RU361277"/>
    </source>
</evidence>
<dbReference type="AlphaFoldDB" id="A0A1E3NUR0"/>
<dbReference type="Proteomes" id="UP000094112">
    <property type="component" value="Unassembled WGS sequence"/>
</dbReference>
<dbReference type="RefSeq" id="XP_019036075.1">
    <property type="nucleotide sequence ID" value="XM_019182485.1"/>
</dbReference>
<dbReference type="GO" id="GO:0008270">
    <property type="term" value="F:zinc ion binding"/>
    <property type="evidence" value="ECO:0007669"/>
    <property type="project" value="InterPro"/>
</dbReference>
<dbReference type="PANTHER" id="PTHR42813">
    <property type="entry name" value="ZINC-TYPE ALCOHOL DEHYDROGENASE-LIKE"/>
    <property type="match status" value="1"/>
</dbReference>
<evidence type="ECO:0000259" key="7">
    <source>
        <dbReference type="Pfam" id="PF00107"/>
    </source>
</evidence>
<keyword evidence="5" id="KW-0560">Oxidoreductase</keyword>
<dbReference type="PANTHER" id="PTHR42813:SF4">
    <property type="entry name" value="NADP-DEPENDENT ISOPROPANOL DEHYDROGENASE"/>
    <property type="match status" value="1"/>
</dbReference>
<evidence type="ECO:0000313" key="9">
    <source>
        <dbReference type="EMBL" id="ODQ56868.1"/>
    </source>
</evidence>
<reference evidence="9 10" key="1">
    <citation type="journal article" date="2016" name="Proc. Natl. Acad. Sci. U.S.A.">
        <title>Comparative genomics of biotechnologically important yeasts.</title>
        <authorList>
            <person name="Riley R."/>
            <person name="Haridas S."/>
            <person name="Wolfe K.H."/>
            <person name="Lopes M.R."/>
            <person name="Hittinger C.T."/>
            <person name="Goeker M."/>
            <person name="Salamov A.A."/>
            <person name="Wisecaver J.H."/>
            <person name="Long T.M."/>
            <person name="Calvey C.H."/>
            <person name="Aerts A.L."/>
            <person name="Barry K.W."/>
            <person name="Choi C."/>
            <person name="Clum A."/>
            <person name="Coughlan A.Y."/>
            <person name="Deshpande S."/>
            <person name="Douglass A.P."/>
            <person name="Hanson S.J."/>
            <person name="Klenk H.-P."/>
            <person name="LaButti K.M."/>
            <person name="Lapidus A."/>
            <person name="Lindquist E.A."/>
            <person name="Lipzen A.M."/>
            <person name="Meier-Kolthoff J.P."/>
            <person name="Ohm R.A."/>
            <person name="Otillar R.P."/>
            <person name="Pangilinan J.L."/>
            <person name="Peng Y."/>
            <person name="Rokas A."/>
            <person name="Rosa C.A."/>
            <person name="Scheuner C."/>
            <person name="Sibirny A.A."/>
            <person name="Slot J.C."/>
            <person name="Stielow J.B."/>
            <person name="Sun H."/>
            <person name="Kurtzman C.P."/>
            <person name="Blackwell M."/>
            <person name="Grigoriev I.V."/>
            <person name="Jeffries T.W."/>
        </authorList>
    </citation>
    <scope>NUCLEOTIDE SEQUENCE [LARGE SCALE GENOMIC DNA]</scope>
    <source>
        <strain evidence="10">ATCC 58044 / CBS 1984 / NCYC 433 / NRRL Y-366-8</strain>
    </source>
</reference>
<comment type="similarity">
    <text evidence="2 6">Belongs to the zinc-containing alcohol dehydrogenase family.</text>
</comment>
<dbReference type="InterPro" id="IPR002328">
    <property type="entry name" value="ADH_Zn_CS"/>
</dbReference>
<comment type="cofactor">
    <cofactor evidence="1 6">
        <name>Zn(2+)</name>
        <dbReference type="ChEBI" id="CHEBI:29105"/>
    </cofactor>
</comment>
<dbReference type="GeneID" id="30199731"/>
<evidence type="ECO:0008006" key="11">
    <source>
        <dbReference type="Google" id="ProtNLM"/>
    </source>
</evidence>
<evidence type="ECO:0000256" key="1">
    <source>
        <dbReference type="ARBA" id="ARBA00001947"/>
    </source>
</evidence>
<dbReference type="OrthoDB" id="3941538at2759"/>
<dbReference type="Pfam" id="PF08240">
    <property type="entry name" value="ADH_N"/>
    <property type="match status" value="1"/>
</dbReference>
<keyword evidence="4 6" id="KW-0862">Zinc</keyword>
<proteinExistence type="inferred from homology"/>
<gene>
    <name evidence="9" type="ORF">WICANDRAFT_36899</name>
</gene>
<feature type="domain" description="Alcohol dehydrogenase-like C-terminal" evidence="7">
    <location>
        <begin position="181"/>
        <end position="307"/>
    </location>
</feature>
<feature type="domain" description="Alcohol dehydrogenase-like N-terminal" evidence="8">
    <location>
        <begin position="25"/>
        <end position="129"/>
    </location>
</feature>
<evidence type="ECO:0000313" key="10">
    <source>
        <dbReference type="Proteomes" id="UP000094112"/>
    </source>
</evidence>
<dbReference type="InterPro" id="IPR013154">
    <property type="entry name" value="ADH-like_N"/>
</dbReference>
<dbReference type="PROSITE" id="PS00059">
    <property type="entry name" value="ADH_ZINC"/>
    <property type="match status" value="1"/>
</dbReference>
<name>A0A1E3NUR0_WICAA</name>
<evidence type="ECO:0000256" key="2">
    <source>
        <dbReference type="ARBA" id="ARBA00008072"/>
    </source>
</evidence>
<dbReference type="STRING" id="683960.A0A1E3NUR0"/>
<dbReference type="GO" id="GO:0016491">
    <property type="term" value="F:oxidoreductase activity"/>
    <property type="evidence" value="ECO:0007669"/>
    <property type="project" value="UniProtKB-KW"/>
</dbReference>
<dbReference type="InterPro" id="IPR036291">
    <property type="entry name" value="NAD(P)-bd_dom_sf"/>
</dbReference>
<evidence type="ECO:0000259" key="8">
    <source>
        <dbReference type="Pfam" id="PF08240"/>
    </source>
</evidence>
<dbReference type="SUPFAM" id="SSF50129">
    <property type="entry name" value="GroES-like"/>
    <property type="match status" value="1"/>
</dbReference>
<protein>
    <recommendedName>
        <fullName evidence="11">Enoyl reductase (ER) domain-containing protein</fullName>
    </recommendedName>
</protein>
<keyword evidence="3 6" id="KW-0479">Metal-binding</keyword>
<dbReference type="Pfam" id="PF00107">
    <property type="entry name" value="ADH_zinc_N"/>
    <property type="match status" value="1"/>
</dbReference>
<evidence type="ECO:0000256" key="4">
    <source>
        <dbReference type="ARBA" id="ARBA00022833"/>
    </source>
</evidence>
<keyword evidence="10" id="KW-1185">Reference proteome</keyword>
<sequence>MKALVYNGPGKRVLQSLPIPKVQSPTDAIIKLVATTICGTDLHIFKGDTPEVKEGTIVGHEGVGIVHEVGSGVKNFKLNDKVLISCITSCGQCVYCKKNLQSHCVDGGWNLGHFINGTQAEYVRIPHADYSLHNVSQYKGKISDKALLMCSDILPTGNEIGAINGQITKGDIVAIVGAGSVGISALIASKSYNPGLVIMIDPDEERLRISKETFGADIGINPTKVDVKEEIAQIVTTVNKGERADLAEGVDVAIECVGIKATFDTCQNIIAPGGRIANVGVHGAPVELQIQDLWSANITLATGLVNAYSTADLLEKIHQKTLDPTNLVTHSYKFDQVLEAYETFADSAKNKCIKVFLEFDQ</sequence>
<accession>A0A1E3NUR0</accession>
<dbReference type="InterPro" id="IPR011032">
    <property type="entry name" value="GroES-like_sf"/>
</dbReference>
<dbReference type="InterPro" id="IPR013149">
    <property type="entry name" value="ADH-like_C"/>
</dbReference>